<sequence>MNIRSVLRAQHRENRGRGGCRGWGVPLRRLYYQPEHGLVVRRITDIRPVGRYGGTLYGGFSAEQDKCSAGRKRRDKQDRHFGDRGVRPRK</sequence>
<feature type="region of interest" description="Disordered" evidence="1">
    <location>
        <begin position="59"/>
        <end position="90"/>
    </location>
</feature>
<evidence type="ECO:0000256" key="1">
    <source>
        <dbReference type="SAM" id="MobiDB-lite"/>
    </source>
</evidence>
<evidence type="ECO:0000313" key="2">
    <source>
        <dbReference type="EMBL" id="OLY84012.1"/>
    </source>
</evidence>
<name>A0A1R0H493_9FUNG</name>
<feature type="non-terminal residue" evidence="2">
    <location>
        <position position="90"/>
    </location>
</feature>
<dbReference type="EMBL" id="LSSL01000657">
    <property type="protein sequence ID" value="OLY84012.1"/>
    <property type="molecule type" value="Genomic_DNA"/>
</dbReference>
<protein>
    <submittedName>
        <fullName evidence="2">Uncharacterized protein</fullName>
    </submittedName>
</protein>
<comment type="caution">
    <text evidence="2">The sequence shown here is derived from an EMBL/GenBank/DDBJ whole genome shotgun (WGS) entry which is preliminary data.</text>
</comment>
<gene>
    <name evidence="2" type="ORF">AYI68_g1834</name>
</gene>
<dbReference type="Proteomes" id="UP000187455">
    <property type="component" value="Unassembled WGS sequence"/>
</dbReference>
<reference evidence="2 3" key="1">
    <citation type="journal article" date="2016" name="Mol. Biol. Evol.">
        <title>Genome-Wide Survey of Gut Fungi (Harpellales) Reveals the First Horizontally Transferred Ubiquitin Gene from a Mosquito Host.</title>
        <authorList>
            <person name="Wang Y."/>
            <person name="White M.M."/>
            <person name="Kvist S."/>
            <person name="Moncalvo J.M."/>
        </authorList>
    </citation>
    <scope>NUCLEOTIDE SEQUENCE [LARGE SCALE GENOMIC DNA]</scope>
    <source>
        <strain evidence="2 3">ALG-7-W6</strain>
    </source>
</reference>
<dbReference type="AlphaFoldDB" id="A0A1R0H493"/>
<accession>A0A1R0H493</accession>
<proteinExistence type="predicted"/>
<evidence type="ECO:0000313" key="3">
    <source>
        <dbReference type="Proteomes" id="UP000187455"/>
    </source>
</evidence>
<organism evidence="2 3">
    <name type="scientific">Smittium mucronatum</name>
    <dbReference type="NCBI Taxonomy" id="133383"/>
    <lineage>
        <taxon>Eukaryota</taxon>
        <taxon>Fungi</taxon>
        <taxon>Fungi incertae sedis</taxon>
        <taxon>Zoopagomycota</taxon>
        <taxon>Kickxellomycotina</taxon>
        <taxon>Harpellomycetes</taxon>
        <taxon>Harpellales</taxon>
        <taxon>Legeriomycetaceae</taxon>
        <taxon>Smittium</taxon>
    </lineage>
</organism>
<keyword evidence="3" id="KW-1185">Reference proteome</keyword>
<feature type="compositionally biased region" description="Basic and acidic residues" evidence="1">
    <location>
        <begin position="75"/>
        <end position="90"/>
    </location>
</feature>